<evidence type="ECO:0000313" key="4">
    <source>
        <dbReference type="Proteomes" id="UP001388673"/>
    </source>
</evidence>
<feature type="region of interest" description="Disordered" evidence="1">
    <location>
        <begin position="1"/>
        <end position="20"/>
    </location>
</feature>
<organism evidence="3 4">
    <name type="scientific">Kwoniella newhampshirensis</name>
    <dbReference type="NCBI Taxonomy" id="1651941"/>
    <lineage>
        <taxon>Eukaryota</taxon>
        <taxon>Fungi</taxon>
        <taxon>Dikarya</taxon>
        <taxon>Basidiomycota</taxon>
        <taxon>Agaricomycotina</taxon>
        <taxon>Tremellomycetes</taxon>
        <taxon>Tremellales</taxon>
        <taxon>Cryptococcaceae</taxon>
        <taxon>Kwoniella</taxon>
    </lineage>
</organism>
<accession>A0AAW0YF17</accession>
<dbReference type="Proteomes" id="UP001388673">
    <property type="component" value="Unassembled WGS sequence"/>
</dbReference>
<name>A0AAW0YF17_9TREE</name>
<reference evidence="3 4" key="1">
    <citation type="journal article" date="2024" name="bioRxiv">
        <title>Comparative genomics of Cryptococcus and Kwoniella reveals pathogenesis evolution and contrasting karyotype dynamics via intercentromeric recombination or chromosome fusion.</title>
        <authorList>
            <person name="Coelho M.A."/>
            <person name="David-Palma M."/>
            <person name="Shea T."/>
            <person name="Bowers K."/>
            <person name="McGinley-Smith S."/>
            <person name="Mohammad A.W."/>
            <person name="Gnirke A."/>
            <person name="Yurkov A.M."/>
            <person name="Nowrousian M."/>
            <person name="Sun S."/>
            <person name="Cuomo C.A."/>
            <person name="Heitman J."/>
        </authorList>
    </citation>
    <scope>NUCLEOTIDE SEQUENCE [LARGE SCALE GENOMIC DNA]</scope>
    <source>
        <strain evidence="3 4">CBS 13917</strain>
    </source>
</reference>
<proteinExistence type="predicted"/>
<feature type="domain" description="Distal membrane-arm assembly complex protein 1-like" evidence="2">
    <location>
        <begin position="25"/>
        <end position="75"/>
    </location>
</feature>
<dbReference type="GeneID" id="92183841"/>
<feature type="compositionally biased region" description="Low complexity" evidence="1">
    <location>
        <begin position="1"/>
        <end position="19"/>
    </location>
</feature>
<dbReference type="AlphaFoldDB" id="A0AAW0YF17"/>
<dbReference type="KEGG" id="kne:92183841"/>
<protein>
    <recommendedName>
        <fullName evidence="2">Distal membrane-arm assembly complex protein 1-like domain-containing protein</fullName>
    </recommendedName>
</protein>
<sequence length="87" mass="9017">MSSYASTSTESPVTTSSQTAYPQKDCLACRMTGAAAFSGLGVYALNQANQQGAFKRVRPVGSPIVAGKITAVIGTVFLGLGIDRLFI</sequence>
<dbReference type="Pfam" id="PF15055">
    <property type="entry name" value="DMAC1_Dmo2"/>
    <property type="match status" value="1"/>
</dbReference>
<gene>
    <name evidence="3" type="ORF">IAR55_006583</name>
</gene>
<evidence type="ECO:0000259" key="2">
    <source>
        <dbReference type="Pfam" id="PF15055"/>
    </source>
</evidence>
<dbReference type="EMBL" id="JBCAWK010000013">
    <property type="protein sequence ID" value="KAK8844733.1"/>
    <property type="molecule type" value="Genomic_DNA"/>
</dbReference>
<dbReference type="RefSeq" id="XP_066799957.1">
    <property type="nucleotide sequence ID" value="XM_066949663.1"/>
</dbReference>
<comment type="caution">
    <text evidence="3">The sequence shown here is derived from an EMBL/GenBank/DDBJ whole genome shotgun (WGS) entry which is preliminary data.</text>
</comment>
<dbReference type="InterPro" id="IPR028036">
    <property type="entry name" value="DMAC1-like_dom"/>
</dbReference>
<keyword evidence="4" id="KW-1185">Reference proteome</keyword>
<evidence type="ECO:0000313" key="3">
    <source>
        <dbReference type="EMBL" id="KAK8844733.1"/>
    </source>
</evidence>
<evidence type="ECO:0000256" key="1">
    <source>
        <dbReference type="SAM" id="MobiDB-lite"/>
    </source>
</evidence>